<dbReference type="InterPro" id="IPR011606">
    <property type="entry name" value="Brnchd-chn_aa_trnsp_permease"/>
</dbReference>
<dbReference type="AlphaFoldDB" id="A0A3Q9G650"/>
<keyword evidence="4" id="KW-1003">Cell membrane</keyword>
<comment type="subcellular location">
    <subcellularLocation>
        <location evidence="1">Cell membrane</location>
        <topology evidence="1">Multi-pass membrane protein</topology>
    </subcellularLocation>
</comment>
<evidence type="ECO:0000256" key="6">
    <source>
        <dbReference type="ARBA" id="ARBA00022989"/>
    </source>
</evidence>
<keyword evidence="7 8" id="KW-0472">Membrane</keyword>
<evidence type="ECO:0000256" key="7">
    <source>
        <dbReference type="ARBA" id="ARBA00023136"/>
    </source>
</evidence>
<dbReference type="EMBL" id="CP034593">
    <property type="protein sequence ID" value="AZQ78257.1"/>
    <property type="molecule type" value="Genomic_DNA"/>
</dbReference>
<protein>
    <submittedName>
        <fullName evidence="9">Branched-chain amino acid ABC transporter permease</fullName>
    </submittedName>
</protein>
<comment type="similarity">
    <text evidence="2">Belongs to the AzlC family.</text>
</comment>
<dbReference type="KEGG" id="flh:EJ997_11390"/>
<evidence type="ECO:0000256" key="1">
    <source>
        <dbReference type="ARBA" id="ARBA00004651"/>
    </source>
</evidence>
<feature type="transmembrane region" description="Helical" evidence="8">
    <location>
        <begin position="112"/>
        <end position="132"/>
    </location>
</feature>
<evidence type="ECO:0000256" key="4">
    <source>
        <dbReference type="ARBA" id="ARBA00022475"/>
    </source>
</evidence>
<dbReference type="Pfam" id="PF03591">
    <property type="entry name" value="AzlC"/>
    <property type="match status" value="1"/>
</dbReference>
<feature type="transmembrane region" description="Helical" evidence="8">
    <location>
        <begin position="36"/>
        <end position="58"/>
    </location>
</feature>
<name>A0A3Q9G650_9ACTO</name>
<keyword evidence="10" id="KW-1185">Reference proteome</keyword>
<evidence type="ECO:0000256" key="5">
    <source>
        <dbReference type="ARBA" id="ARBA00022692"/>
    </source>
</evidence>
<dbReference type="GO" id="GO:1903785">
    <property type="term" value="P:L-valine transmembrane transport"/>
    <property type="evidence" value="ECO:0007669"/>
    <property type="project" value="TreeGrafter"/>
</dbReference>
<organism evidence="9 10">
    <name type="scientific">Flaviflexus ciconiae</name>
    <dbReference type="NCBI Taxonomy" id="2496867"/>
    <lineage>
        <taxon>Bacteria</taxon>
        <taxon>Bacillati</taxon>
        <taxon>Actinomycetota</taxon>
        <taxon>Actinomycetes</taxon>
        <taxon>Actinomycetales</taxon>
        <taxon>Actinomycetaceae</taxon>
        <taxon>Flaviflexus</taxon>
    </lineage>
</organism>
<evidence type="ECO:0000313" key="9">
    <source>
        <dbReference type="EMBL" id="AZQ78257.1"/>
    </source>
</evidence>
<keyword evidence="5 8" id="KW-0812">Transmembrane</keyword>
<sequence>MFPLGLAFGLLVIQAGLEWWVAPALSIAVYAGSLEFLLVSLIVVSAPLLTVAVTTLLVNFRHVFYAFTFPLKVVRNPIAKLYSAYSLTDEAFAITAAKPDGWTAWRLVSMQIALQIYWVGGGLAGVLIGSLLPAGIEGLDFALCALFITLTLDASRTKKEVPSLLLAASCYAFAAVAFPQAAMFAGLLLFVAVLIIRYVIERARGKANA</sequence>
<accession>A0A3Q9G650</accession>
<dbReference type="GO" id="GO:0005886">
    <property type="term" value="C:plasma membrane"/>
    <property type="evidence" value="ECO:0007669"/>
    <property type="project" value="UniProtKB-SubCell"/>
</dbReference>
<evidence type="ECO:0000256" key="2">
    <source>
        <dbReference type="ARBA" id="ARBA00010735"/>
    </source>
</evidence>
<evidence type="ECO:0000256" key="3">
    <source>
        <dbReference type="ARBA" id="ARBA00022448"/>
    </source>
</evidence>
<reference evidence="9 10" key="1">
    <citation type="submission" date="2018-12" db="EMBL/GenBank/DDBJ databases">
        <title>Complete genome sequence of Flaviflexus sp. H23T48.</title>
        <authorList>
            <person name="Bae J.-W."/>
            <person name="Lee J.-Y."/>
        </authorList>
    </citation>
    <scope>NUCLEOTIDE SEQUENCE [LARGE SCALE GENOMIC DNA]</scope>
    <source>
        <strain evidence="9 10">H23T48</strain>
    </source>
</reference>
<gene>
    <name evidence="9" type="ORF">EJ997_11390</name>
</gene>
<dbReference type="OrthoDB" id="3181706at2"/>
<evidence type="ECO:0000313" key="10">
    <source>
        <dbReference type="Proteomes" id="UP000280344"/>
    </source>
</evidence>
<keyword evidence="3" id="KW-0813">Transport</keyword>
<dbReference type="Proteomes" id="UP000280344">
    <property type="component" value="Chromosome"/>
</dbReference>
<feature type="transmembrane region" description="Helical" evidence="8">
    <location>
        <begin position="184"/>
        <end position="200"/>
    </location>
</feature>
<evidence type="ECO:0000256" key="8">
    <source>
        <dbReference type="SAM" id="Phobius"/>
    </source>
</evidence>
<keyword evidence="6 8" id="KW-1133">Transmembrane helix</keyword>
<dbReference type="PANTHER" id="PTHR34979:SF1">
    <property type="entry name" value="INNER MEMBRANE PROTEIN YGAZ"/>
    <property type="match status" value="1"/>
</dbReference>
<dbReference type="PANTHER" id="PTHR34979">
    <property type="entry name" value="INNER MEMBRANE PROTEIN YGAZ"/>
    <property type="match status" value="1"/>
</dbReference>
<proteinExistence type="inferred from homology"/>